<keyword evidence="1" id="KW-0472">Membrane</keyword>
<proteinExistence type="predicted"/>
<evidence type="ECO:0000256" key="1">
    <source>
        <dbReference type="SAM" id="Phobius"/>
    </source>
</evidence>
<protein>
    <recommendedName>
        <fullName evidence="2">Ubiquitin 3 binding protein But2 C-terminal domain-containing protein</fullName>
    </recommendedName>
</protein>
<reference evidence="3 4" key="1">
    <citation type="submission" date="2024-01" db="EMBL/GenBank/DDBJ databases">
        <title>A draft genome for the cacao thread blight pathogen Marasmiellus scandens.</title>
        <authorList>
            <person name="Baruah I.K."/>
            <person name="Leung J."/>
            <person name="Bukari Y."/>
            <person name="Amoako-Attah I."/>
            <person name="Meinhardt L.W."/>
            <person name="Bailey B.A."/>
            <person name="Cohen S.P."/>
        </authorList>
    </citation>
    <scope>NUCLEOTIDE SEQUENCE [LARGE SCALE GENOMIC DNA]</scope>
    <source>
        <strain evidence="3 4">GH-19</strain>
    </source>
</reference>
<accession>A0ABR1IST5</accession>
<feature type="transmembrane region" description="Helical" evidence="1">
    <location>
        <begin position="80"/>
        <end position="105"/>
    </location>
</feature>
<dbReference type="EMBL" id="JBANRG010000081">
    <property type="protein sequence ID" value="KAK7438073.1"/>
    <property type="molecule type" value="Genomic_DNA"/>
</dbReference>
<dbReference type="Proteomes" id="UP001498398">
    <property type="component" value="Unassembled WGS sequence"/>
</dbReference>
<dbReference type="Pfam" id="PF09792">
    <property type="entry name" value="But2"/>
    <property type="match status" value="1"/>
</dbReference>
<evidence type="ECO:0000313" key="3">
    <source>
        <dbReference type="EMBL" id="KAK7438073.1"/>
    </source>
</evidence>
<evidence type="ECO:0000313" key="4">
    <source>
        <dbReference type="Proteomes" id="UP001498398"/>
    </source>
</evidence>
<gene>
    <name evidence="3" type="ORF">VKT23_018240</name>
</gene>
<dbReference type="InterPro" id="IPR018620">
    <property type="entry name" value="Ubiquitin3-bd_protein_But2_C"/>
</dbReference>
<name>A0ABR1IST5_9AGAR</name>
<keyword evidence="1" id="KW-1133">Transmembrane helix</keyword>
<feature type="domain" description="Ubiquitin 3 binding protein But2 C-terminal" evidence="2">
    <location>
        <begin position="148"/>
        <end position="307"/>
    </location>
</feature>
<evidence type="ECO:0000259" key="2">
    <source>
        <dbReference type="Pfam" id="PF09792"/>
    </source>
</evidence>
<sequence length="322" mass="36758">MLTFYSFFENYSSYIRLIAHRRPTVHPIFTFMTAKSLSHRYIALQTSESDSLLNEDEPTESKEFLTSIESVKSIRREKRALQLIIAASIAALCSSLWNVAAMGVFKMRFSTSQSVPTMQLSRPNPYIGLNVASIKASSPQPSPILNSPILIAQVNASYANRAYPDIPKVDTPYGRVYPQDHEFLISRDISMVLQFRVMDYGMERCTLLAKLPSPTELVQSEYPRFWDIEQNGLHVNIWRLEEPGELDAKSVSYGSRPRREALVGSWKVEMGHDTYLTEMQNCTSRSLLTFELSCASMDCQLYFKQDLHMPIMGVFIEQSYSL</sequence>
<keyword evidence="4" id="KW-1185">Reference proteome</keyword>
<organism evidence="3 4">
    <name type="scientific">Marasmiellus scandens</name>
    <dbReference type="NCBI Taxonomy" id="2682957"/>
    <lineage>
        <taxon>Eukaryota</taxon>
        <taxon>Fungi</taxon>
        <taxon>Dikarya</taxon>
        <taxon>Basidiomycota</taxon>
        <taxon>Agaricomycotina</taxon>
        <taxon>Agaricomycetes</taxon>
        <taxon>Agaricomycetidae</taxon>
        <taxon>Agaricales</taxon>
        <taxon>Marasmiineae</taxon>
        <taxon>Omphalotaceae</taxon>
        <taxon>Marasmiellus</taxon>
    </lineage>
</organism>
<comment type="caution">
    <text evidence="3">The sequence shown here is derived from an EMBL/GenBank/DDBJ whole genome shotgun (WGS) entry which is preliminary data.</text>
</comment>
<keyword evidence="1" id="KW-0812">Transmembrane</keyword>